<evidence type="ECO:0000256" key="1">
    <source>
        <dbReference type="SAM" id="SignalP"/>
    </source>
</evidence>
<evidence type="ECO:0000313" key="3">
    <source>
        <dbReference type="Proteomes" id="UP000000845"/>
    </source>
</evidence>
<dbReference type="AlphaFoldDB" id="D1AGF2"/>
<feature type="chain" id="PRO_5003020784" description="DUF3298 domain-containing protein" evidence="1">
    <location>
        <begin position="21"/>
        <end position="212"/>
    </location>
</feature>
<evidence type="ECO:0008006" key="4">
    <source>
        <dbReference type="Google" id="ProtNLM"/>
    </source>
</evidence>
<reference evidence="2 3" key="2">
    <citation type="journal article" date="2010" name="Stand. Genomic Sci.">
        <title>Complete genome sequence of Sebaldella termitidis type strain (NCTC 11300).</title>
        <authorList>
            <person name="Harmon-Smith M."/>
            <person name="Celia L."/>
            <person name="Chertkov O."/>
            <person name="Lapidus A."/>
            <person name="Copeland A."/>
            <person name="Glavina Del Rio T."/>
            <person name="Nolan M."/>
            <person name="Lucas S."/>
            <person name="Tice H."/>
            <person name="Cheng J.F."/>
            <person name="Han C."/>
            <person name="Detter J.C."/>
            <person name="Bruce D."/>
            <person name="Goodwin L."/>
            <person name="Pitluck S."/>
            <person name="Pati A."/>
            <person name="Liolios K."/>
            <person name="Ivanova N."/>
            <person name="Mavromatis K."/>
            <person name="Mikhailova N."/>
            <person name="Chen A."/>
            <person name="Palaniappan K."/>
            <person name="Land M."/>
            <person name="Hauser L."/>
            <person name="Chang Y.J."/>
            <person name="Jeffries C.D."/>
            <person name="Brettin T."/>
            <person name="Goker M."/>
            <person name="Beck B."/>
            <person name="Bristow J."/>
            <person name="Eisen J.A."/>
            <person name="Markowitz V."/>
            <person name="Hugenholtz P."/>
            <person name="Kyrpides N.C."/>
            <person name="Klenk H.P."/>
            <person name="Chen F."/>
        </authorList>
    </citation>
    <scope>NUCLEOTIDE SEQUENCE [LARGE SCALE GENOMIC DNA]</scope>
    <source>
        <strain evidence="3">ATCC 33386 / NCTC 11300</strain>
    </source>
</reference>
<protein>
    <recommendedName>
        <fullName evidence="4">DUF3298 domain-containing protein</fullName>
    </recommendedName>
</protein>
<dbReference type="KEGG" id="str:Sterm_4072"/>
<dbReference type="Proteomes" id="UP000000845">
    <property type="component" value="Chromosome"/>
</dbReference>
<dbReference type="EMBL" id="CP001739">
    <property type="protein sequence ID" value="ACZ10904.1"/>
    <property type="molecule type" value="Genomic_DNA"/>
</dbReference>
<dbReference type="RefSeq" id="WP_012863479.1">
    <property type="nucleotide sequence ID" value="NC_013517.1"/>
</dbReference>
<keyword evidence="3" id="KW-1185">Reference proteome</keyword>
<gene>
    <name evidence="2" type="ordered locus">Sterm_4072</name>
</gene>
<keyword evidence="1" id="KW-0732">Signal</keyword>
<reference evidence="3" key="1">
    <citation type="submission" date="2009-09" db="EMBL/GenBank/DDBJ databases">
        <title>The complete chromosome of Sebaldella termitidis ATCC 33386.</title>
        <authorList>
            <consortium name="US DOE Joint Genome Institute (JGI-PGF)"/>
            <person name="Lucas S."/>
            <person name="Copeland A."/>
            <person name="Lapidus A."/>
            <person name="Glavina del Rio T."/>
            <person name="Dalin E."/>
            <person name="Tice H."/>
            <person name="Bruce D."/>
            <person name="Goodwin L."/>
            <person name="Pitluck S."/>
            <person name="Kyrpides N."/>
            <person name="Mavromatis K."/>
            <person name="Ivanova N."/>
            <person name="Mikhailova N."/>
            <person name="Sims D."/>
            <person name="Meincke L."/>
            <person name="Brettin T."/>
            <person name="Detter J.C."/>
            <person name="Han C."/>
            <person name="Larimer F."/>
            <person name="Land M."/>
            <person name="Hauser L."/>
            <person name="Markowitz V."/>
            <person name="Cheng J.F."/>
            <person name="Hugenholtz P."/>
            <person name="Woyke T."/>
            <person name="Wu D."/>
            <person name="Eisen J.A."/>
        </authorList>
    </citation>
    <scope>NUCLEOTIDE SEQUENCE [LARGE SCALE GENOMIC DNA]</scope>
    <source>
        <strain evidence="3">ATCC 33386 / NCTC 11300</strain>
    </source>
</reference>
<accession>D1AGF2</accession>
<dbReference type="InterPro" id="IPR037126">
    <property type="entry name" value="PdaC/RsiV-like_sf"/>
</dbReference>
<proteinExistence type="predicted"/>
<dbReference type="Gene3D" id="3.90.640.20">
    <property type="entry name" value="Heat-shock cognate protein, ATPase"/>
    <property type="match status" value="1"/>
</dbReference>
<dbReference type="STRING" id="526218.Sterm_4072"/>
<dbReference type="eggNOG" id="ENOG50336SQ">
    <property type="taxonomic scope" value="Bacteria"/>
</dbReference>
<dbReference type="HOGENOM" id="CLU_1287537_0_0_0"/>
<evidence type="ECO:0000313" key="2">
    <source>
        <dbReference type="EMBL" id="ACZ10904.1"/>
    </source>
</evidence>
<name>D1AGF2_SEBTE</name>
<feature type="signal peptide" evidence="1">
    <location>
        <begin position="1"/>
        <end position="20"/>
    </location>
</feature>
<sequence>MKKLLILGMMLSVFMLTVGAEKFSFQEYDPKSPSVVRVRDSISKLNGNSIDFPRISAKNPKATKSIQKSMDKFVKKMTGDKNGKYYVTYDITTNNSKLVSILFTVERTDRKDRTVENYYSALTFDAVTGKELKIGDLLVSGYEKSLGTVFGDKVVQLSVPVNASFDGPAKKQEFYVQNTGIVFFFEPYRYTDFADGQVFLPFELADLRGLLR</sequence>
<organism evidence="2 3">
    <name type="scientific">Sebaldella termitidis (strain ATCC 33386 / NCTC 11300)</name>
    <dbReference type="NCBI Taxonomy" id="526218"/>
    <lineage>
        <taxon>Bacteria</taxon>
        <taxon>Fusobacteriati</taxon>
        <taxon>Fusobacteriota</taxon>
        <taxon>Fusobacteriia</taxon>
        <taxon>Fusobacteriales</taxon>
        <taxon>Leptotrichiaceae</taxon>
        <taxon>Sebaldella</taxon>
    </lineage>
</organism>